<dbReference type="Proteomes" id="UP000275836">
    <property type="component" value="Unassembled WGS sequence"/>
</dbReference>
<comment type="caution">
    <text evidence="1">The sequence shown here is derived from an EMBL/GenBank/DDBJ whole genome shotgun (WGS) entry which is preliminary data.</text>
</comment>
<evidence type="ECO:0000313" key="1">
    <source>
        <dbReference type="EMBL" id="RRG17332.1"/>
    </source>
</evidence>
<proteinExistence type="predicted"/>
<reference evidence="1 2" key="1">
    <citation type="submission" date="2018-10" db="EMBL/GenBank/DDBJ databases">
        <title>Draft genome sequence of Weissella viridescens UCO-SMC3.</title>
        <authorList>
            <person name="Garcia-Cancino A."/>
            <person name="Espinoza-Monje M."/>
            <person name="Albarracin L."/>
            <person name="Garcia-Castillo V."/>
            <person name="Campos-Martin J."/>
            <person name="Nakano Y."/>
            <person name="Guitierrez-Zamorano C."/>
            <person name="Ikeda-Ohtsubo W."/>
            <person name="Morita H."/>
            <person name="Kitazawa H."/>
            <person name="Villena J."/>
        </authorList>
    </citation>
    <scope>NUCLEOTIDE SEQUENCE [LARGE SCALE GENOMIC DNA]</scope>
    <source>
        <strain evidence="1 2">UCO-SMC3</strain>
    </source>
</reference>
<organism evidence="1 2">
    <name type="scientific">Weissella viridescens</name>
    <name type="common">Lactobacillus viridescens</name>
    <dbReference type="NCBI Taxonomy" id="1629"/>
    <lineage>
        <taxon>Bacteria</taxon>
        <taxon>Bacillati</taxon>
        <taxon>Bacillota</taxon>
        <taxon>Bacilli</taxon>
        <taxon>Lactobacillales</taxon>
        <taxon>Lactobacillaceae</taxon>
        <taxon>Weissella</taxon>
    </lineage>
</organism>
<gene>
    <name evidence="1" type="ORF">D3P96_08275</name>
</gene>
<name>A0A3P2RHY7_WEIVI</name>
<protein>
    <submittedName>
        <fullName evidence="1">Uncharacterized protein</fullName>
    </submittedName>
</protein>
<sequence length="184" mass="20511">MIKTSKKIVLAVVACGISGLLTNNGIEAHRGATKVRREATQTHIKSEQVDQQIQTKKSKSKVKTIDLRQADQLITKFSLTALNTPISDRSDYLDYTNDMNNYANSGAVLDELIRYRKPSVNTEDTSQHFTVKSLNRTQVHNGKTDYLVVLSAKGNPDHVLELTFDVLTNQITVCHVDREVPSDA</sequence>
<accession>A0A3P2RHY7</accession>
<dbReference type="AlphaFoldDB" id="A0A3P2RHY7"/>
<dbReference type="EMBL" id="RHGY01000014">
    <property type="protein sequence ID" value="RRG17332.1"/>
    <property type="molecule type" value="Genomic_DNA"/>
</dbReference>
<evidence type="ECO:0000313" key="2">
    <source>
        <dbReference type="Proteomes" id="UP000275836"/>
    </source>
</evidence>
<dbReference type="RefSeq" id="WP_124943862.1">
    <property type="nucleotide sequence ID" value="NZ_RHGY01000014.1"/>
</dbReference>